<keyword evidence="4" id="KW-0119">Carbohydrate metabolism</keyword>
<dbReference type="GO" id="GO:0005829">
    <property type="term" value="C:cytosol"/>
    <property type="evidence" value="ECO:0007669"/>
    <property type="project" value="TreeGrafter"/>
</dbReference>
<dbReference type="PANTHER" id="PTHR10353">
    <property type="entry name" value="GLYCOSYL HYDROLASE"/>
    <property type="match status" value="1"/>
</dbReference>
<evidence type="ECO:0000256" key="4">
    <source>
        <dbReference type="ARBA" id="ARBA00023277"/>
    </source>
</evidence>
<feature type="binding site" evidence="8">
    <location>
        <begin position="409"/>
        <end position="410"/>
    </location>
    <ligand>
        <name>substrate</name>
    </ligand>
</feature>
<evidence type="ECO:0000256" key="8">
    <source>
        <dbReference type="PIRSR" id="PIRSR617736-2"/>
    </source>
</evidence>
<dbReference type="OrthoDB" id="9765195at2"/>
<dbReference type="GO" id="GO:0008422">
    <property type="term" value="F:beta-glucosidase activity"/>
    <property type="evidence" value="ECO:0007669"/>
    <property type="project" value="UniProtKB-EC"/>
</dbReference>
<dbReference type="PANTHER" id="PTHR10353:SF36">
    <property type="entry name" value="LP05116P"/>
    <property type="match status" value="1"/>
</dbReference>
<evidence type="ECO:0000256" key="5">
    <source>
        <dbReference type="ARBA" id="ARBA00023295"/>
    </source>
</evidence>
<protein>
    <recommendedName>
        <fullName evidence="9">Beta-glucosidase</fullName>
        <ecNumber evidence="9">3.2.1.21</ecNumber>
    </recommendedName>
</protein>
<organism evidence="10 11">
    <name type="scientific">Pleomorphomonas diazotrophica</name>
    <dbReference type="NCBI Taxonomy" id="1166257"/>
    <lineage>
        <taxon>Bacteria</taxon>
        <taxon>Pseudomonadati</taxon>
        <taxon>Pseudomonadota</taxon>
        <taxon>Alphaproteobacteria</taxon>
        <taxon>Hyphomicrobiales</taxon>
        <taxon>Pleomorphomonadaceae</taxon>
        <taxon>Pleomorphomonas</taxon>
    </lineage>
</organism>
<comment type="caution">
    <text evidence="10">The sequence shown here is derived from an EMBL/GenBank/DDBJ whole genome shotgun (WGS) entry which is preliminary data.</text>
</comment>
<feature type="active site" description="Proton donor" evidence="7">
    <location>
        <position position="169"/>
    </location>
</feature>
<keyword evidence="2 9" id="KW-0378">Hydrolase</keyword>
<evidence type="ECO:0000256" key="7">
    <source>
        <dbReference type="PIRSR" id="PIRSR617736-1"/>
    </source>
</evidence>
<dbReference type="SUPFAM" id="SSF51445">
    <property type="entry name" value="(Trans)glycosidases"/>
    <property type="match status" value="1"/>
</dbReference>
<comment type="catalytic activity">
    <reaction evidence="9">
        <text>Hydrolysis of terminal, non-reducing beta-D-glucosyl residues with release of beta-D-glucose.</text>
        <dbReference type="EC" id="3.2.1.21"/>
    </reaction>
</comment>
<dbReference type="FunFam" id="3.20.20.80:FF:000004">
    <property type="entry name" value="Beta-glucosidase 6-phospho-beta-glucosidase"/>
    <property type="match status" value="1"/>
</dbReference>
<feature type="binding site" evidence="8">
    <location>
        <position position="124"/>
    </location>
    <ligand>
        <name>substrate</name>
    </ligand>
</feature>
<dbReference type="EMBL" id="PJNW01000009">
    <property type="protein sequence ID" value="PKR88804.1"/>
    <property type="molecule type" value="Genomic_DNA"/>
</dbReference>
<dbReference type="Gene3D" id="3.20.20.80">
    <property type="entry name" value="Glycosidases"/>
    <property type="match status" value="1"/>
</dbReference>
<comment type="similarity">
    <text evidence="1 9">Belongs to the glycosyl hydrolase 1 family.</text>
</comment>
<evidence type="ECO:0000256" key="1">
    <source>
        <dbReference type="ARBA" id="ARBA00010838"/>
    </source>
</evidence>
<evidence type="ECO:0000313" key="11">
    <source>
        <dbReference type="Proteomes" id="UP000233491"/>
    </source>
</evidence>
<proteinExistence type="inferred from homology"/>
<feature type="binding site" evidence="8">
    <location>
        <position position="297"/>
    </location>
    <ligand>
        <name>substrate</name>
    </ligand>
</feature>
<dbReference type="Proteomes" id="UP000233491">
    <property type="component" value="Unassembled WGS sequence"/>
</dbReference>
<gene>
    <name evidence="10" type="ORF">CXZ10_11810</name>
</gene>
<evidence type="ECO:0000313" key="10">
    <source>
        <dbReference type="EMBL" id="PKR88804.1"/>
    </source>
</evidence>
<evidence type="ECO:0000256" key="2">
    <source>
        <dbReference type="ARBA" id="ARBA00022801"/>
    </source>
</evidence>
<keyword evidence="5 9" id="KW-0326">Glycosidase</keyword>
<reference evidence="10 11" key="1">
    <citation type="submission" date="2017-12" db="EMBL/GenBank/DDBJ databases">
        <title>Anaerobic carbon monoxide metabolism by Pleomorphomonas carboxyditropha sp. nov., a new mesophilic hydrogenogenic carboxidotroph.</title>
        <authorList>
            <person name="Esquivel-Elizondo S."/>
            <person name="Krajmalnik-Brown R."/>
        </authorList>
    </citation>
    <scope>NUCLEOTIDE SEQUENCE [LARGE SCALE GENOMIC DNA]</scope>
    <source>
        <strain evidence="10 11">R5-392</strain>
    </source>
</reference>
<keyword evidence="6" id="KW-0624">Polysaccharide degradation</keyword>
<dbReference type="RefSeq" id="WP_101289508.1">
    <property type="nucleotide sequence ID" value="NZ_FOUQ01000003.1"/>
</dbReference>
<evidence type="ECO:0000256" key="9">
    <source>
        <dbReference type="RuleBase" id="RU361175"/>
    </source>
</evidence>
<dbReference type="NCBIfam" id="TIGR03356">
    <property type="entry name" value="BGL"/>
    <property type="match status" value="1"/>
</dbReference>
<evidence type="ECO:0000256" key="3">
    <source>
        <dbReference type="ARBA" id="ARBA00023001"/>
    </source>
</evidence>
<dbReference type="EC" id="3.2.1.21" evidence="9"/>
<keyword evidence="3" id="KW-0136">Cellulose degradation</keyword>
<accession>A0A1I4SA61</accession>
<dbReference type="AlphaFoldDB" id="A0A1I4SA61"/>
<feature type="binding site" evidence="8">
    <location>
        <position position="402"/>
    </location>
    <ligand>
        <name>substrate</name>
    </ligand>
</feature>
<dbReference type="InterPro" id="IPR017736">
    <property type="entry name" value="Glyco_hydro_1_beta-glucosidase"/>
</dbReference>
<dbReference type="InterPro" id="IPR017853">
    <property type="entry name" value="GH"/>
</dbReference>
<dbReference type="InterPro" id="IPR001360">
    <property type="entry name" value="Glyco_hydro_1"/>
</dbReference>
<feature type="binding site" evidence="8">
    <location>
        <position position="168"/>
    </location>
    <ligand>
        <name>substrate</name>
    </ligand>
</feature>
<evidence type="ECO:0000256" key="6">
    <source>
        <dbReference type="ARBA" id="ARBA00023326"/>
    </source>
</evidence>
<dbReference type="PRINTS" id="PR00131">
    <property type="entry name" value="GLHYDRLASE1"/>
</dbReference>
<dbReference type="GO" id="GO:0030245">
    <property type="term" value="P:cellulose catabolic process"/>
    <property type="evidence" value="ECO:0007669"/>
    <property type="project" value="UniProtKB-KW"/>
</dbReference>
<name>A0A1I4SA61_9HYPH</name>
<feature type="active site" description="Nucleophile" evidence="7">
    <location>
        <position position="355"/>
    </location>
</feature>
<feature type="binding site" evidence="8">
    <location>
        <position position="23"/>
    </location>
    <ligand>
        <name>substrate</name>
    </ligand>
</feature>
<dbReference type="Pfam" id="PF00232">
    <property type="entry name" value="Glyco_hydro_1"/>
    <property type="match status" value="1"/>
</dbReference>
<sequence>MPRSTRAQFPGDFRWGVSTSALQIEGASDIDGRRASVWDSFAAEPGRIRNGDRPTLACDHYHHLEEDLDLIKALGVGAYRFSVSWPRILPTGTGAVNEAGLVFYDRLVDGLLERGVEPWLTLYHWDLPQPLEDAGGWPRRETALAFADFADVVSRRLGDRVKRWITHNEPWCSTIKGYYEGEFAPGKRDLAAAMQATHHVLLSHGLALPVLRANVAAAQCGIALSLHPIHTASDSEADHLAAIRHDGLRNRWFLDPLHGRGYPEDVLRELGTAAPDIVEGDLATIAGKTDFLGINYYFREIVANDPKGGPMRSRVVEPDATDVTGFGWEVYPEGLTELLLRVKRDYQPVPIAITENGATYPDEVSADGAIHDERRAVYIHRHIDALKAAMDGGVDLTGYFVWSLLDNFEWAEGYSKRFGLVHVDFPTQKRTMKDSGRWFTDFLKG</sequence>
<keyword evidence="11" id="KW-1185">Reference proteome</keyword>